<accession>A0AAD4KR58</accession>
<proteinExistence type="predicted"/>
<evidence type="ECO:0000313" key="1">
    <source>
        <dbReference type="EMBL" id="KAH8697475.1"/>
    </source>
</evidence>
<dbReference type="GeneID" id="70246433"/>
<organism evidence="1 2">
    <name type="scientific">Talaromyces proteolyticus</name>
    <dbReference type="NCBI Taxonomy" id="1131652"/>
    <lineage>
        <taxon>Eukaryota</taxon>
        <taxon>Fungi</taxon>
        <taxon>Dikarya</taxon>
        <taxon>Ascomycota</taxon>
        <taxon>Pezizomycotina</taxon>
        <taxon>Eurotiomycetes</taxon>
        <taxon>Eurotiomycetidae</taxon>
        <taxon>Eurotiales</taxon>
        <taxon>Trichocomaceae</taxon>
        <taxon>Talaromyces</taxon>
        <taxon>Talaromyces sect. Bacilispori</taxon>
    </lineage>
</organism>
<evidence type="ECO:0000313" key="2">
    <source>
        <dbReference type="Proteomes" id="UP001201262"/>
    </source>
</evidence>
<dbReference type="Proteomes" id="UP001201262">
    <property type="component" value="Unassembled WGS sequence"/>
</dbReference>
<comment type="caution">
    <text evidence="1">The sequence shown here is derived from an EMBL/GenBank/DDBJ whole genome shotgun (WGS) entry which is preliminary data.</text>
</comment>
<protein>
    <submittedName>
        <fullName evidence="1">Uncharacterized protein</fullName>
    </submittedName>
</protein>
<keyword evidence="2" id="KW-1185">Reference proteome</keyword>
<dbReference type="AlphaFoldDB" id="A0AAD4KR58"/>
<dbReference type="RefSeq" id="XP_046072176.1">
    <property type="nucleotide sequence ID" value="XM_046216146.1"/>
</dbReference>
<name>A0AAD4KR58_9EURO</name>
<gene>
    <name evidence="1" type="ORF">BGW36DRAFT_378774</name>
</gene>
<reference evidence="1" key="1">
    <citation type="submission" date="2021-12" db="EMBL/GenBank/DDBJ databases">
        <title>Convergent genome expansion in fungi linked to evolution of root-endophyte symbiosis.</title>
        <authorList>
            <consortium name="DOE Joint Genome Institute"/>
            <person name="Ke Y.-H."/>
            <person name="Bonito G."/>
            <person name="Liao H.-L."/>
            <person name="Looney B."/>
            <person name="Rojas-Flechas A."/>
            <person name="Nash J."/>
            <person name="Hameed K."/>
            <person name="Schadt C."/>
            <person name="Martin F."/>
            <person name="Crous P.W."/>
            <person name="Miettinen O."/>
            <person name="Magnuson J.K."/>
            <person name="Labbe J."/>
            <person name="Jacobson D."/>
            <person name="Doktycz M.J."/>
            <person name="Veneault-Fourrey C."/>
            <person name="Kuo A."/>
            <person name="Mondo S."/>
            <person name="Calhoun S."/>
            <person name="Riley R."/>
            <person name="Ohm R."/>
            <person name="LaButti K."/>
            <person name="Andreopoulos B."/>
            <person name="Pangilinan J."/>
            <person name="Nolan M."/>
            <person name="Tritt A."/>
            <person name="Clum A."/>
            <person name="Lipzen A."/>
            <person name="Daum C."/>
            <person name="Barry K."/>
            <person name="Grigoriev I.V."/>
            <person name="Vilgalys R."/>
        </authorList>
    </citation>
    <scope>NUCLEOTIDE SEQUENCE</scope>
    <source>
        <strain evidence="1">PMI_201</strain>
    </source>
</reference>
<dbReference type="EMBL" id="JAJTJA010000006">
    <property type="protein sequence ID" value="KAH8697475.1"/>
    <property type="molecule type" value="Genomic_DNA"/>
</dbReference>
<sequence length="99" mass="11413">MPEIASVSDEECPSLFSRLLSPALGLKEARLRVSGVVHMIEPLEESVISELRTYLVSNIEQRVKSVLGTEEDLQVFWIRMKMMTVWRTPNRPQHGYTRI</sequence>